<dbReference type="EMBL" id="LMWW01000027">
    <property type="protein sequence ID" value="KUN82853.1"/>
    <property type="molecule type" value="Genomic_DNA"/>
</dbReference>
<reference evidence="3 4" key="1">
    <citation type="submission" date="2015-10" db="EMBL/GenBank/DDBJ databases">
        <title>Draft genome sequence of Streptomyces griseoruber DSM 40281, type strain for the species Streptomyces griseoruber.</title>
        <authorList>
            <person name="Ruckert C."/>
            <person name="Winkler A."/>
            <person name="Kalinowski J."/>
            <person name="Kampfer P."/>
            <person name="Glaeser S."/>
        </authorList>
    </citation>
    <scope>NUCLEOTIDE SEQUENCE [LARGE SCALE GENOMIC DNA]</scope>
    <source>
        <strain evidence="3 4">DSM 40281</strain>
    </source>
</reference>
<dbReference type="Proteomes" id="UP000052982">
    <property type="component" value="Unassembled WGS sequence"/>
</dbReference>
<dbReference type="OrthoDB" id="4213809at2"/>
<evidence type="ECO:0000256" key="1">
    <source>
        <dbReference type="SAM" id="MobiDB-lite"/>
    </source>
</evidence>
<evidence type="ECO:0000256" key="2">
    <source>
        <dbReference type="SAM" id="Phobius"/>
    </source>
</evidence>
<evidence type="ECO:0000313" key="3">
    <source>
        <dbReference type="EMBL" id="KUN82853.1"/>
    </source>
</evidence>
<organism evidence="3 4">
    <name type="scientific">Streptomyces griseoruber</name>
    <dbReference type="NCBI Taxonomy" id="1943"/>
    <lineage>
        <taxon>Bacteria</taxon>
        <taxon>Bacillati</taxon>
        <taxon>Actinomycetota</taxon>
        <taxon>Actinomycetes</taxon>
        <taxon>Kitasatosporales</taxon>
        <taxon>Streptomycetaceae</taxon>
        <taxon>Streptomyces</taxon>
    </lineage>
</organism>
<comment type="caution">
    <text evidence="3">The sequence shown here is derived from an EMBL/GenBank/DDBJ whole genome shotgun (WGS) entry which is preliminary data.</text>
</comment>
<proteinExistence type="predicted"/>
<dbReference type="RefSeq" id="WP_059202762.1">
    <property type="nucleotide sequence ID" value="NZ_JBIRRP010000020.1"/>
</dbReference>
<keyword evidence="2" id="KW-1133">Transmembrane helix</keyword>
<accession>A0A101SZK8</accession>
<evidence type="ECO:0000313" key="4">
    <source>
        <dbReference type="Proteomes" id="UP000052982"/>
    </source>
</evidence>
<protein>
    <submittedName>
        <fullName evidence="3">Uncharacterized protein</fullName>
    </submittedName>
</protein>
<feature type="transmembrane region" description="Helical" evidence="2">
    <location>
        <begin position="68"/>
        <end position="93"/>
    </location>
</feature>
<name>A0A101SZK8_9ACTN</name>
<sequence length="207" mass="22077">MSVNENAVTLRFTDRATAYQALSDLKYLSPTTTEVRAAVLIERLEDGAVRVPEGLDTEEGRNTAVGGLVGSLVGILGGPLGVLMGVGVGALIGGGYDYKRAEKATTAVGAFVQHVPPGATALLAEVRESDTQALDLLAMRYDAALERRPTDSVRVELKAMEEAAERIRKEEAKARRAHKRAEIAQKLGRRPGGRKEDDAAPKDTLAV</sequence>
<dbReference type="AlphaFoldDB" id="A0A101SZK8"/>
<keyword evidence="2" id="KW-0472">Membrane</keyword>
<keyword evidence="4" id="KW-1185">Reference proteome</keyword>
<keyword evidence="2" id="KW-0812">Transmembrane</keyword>
<feature type="region of interest" description="Disordered" evidence="1">
    <location>
        <begin position="170"/>
        <end position="207"/>
    </location>
</feature>
<gene>
    <name evidence="3" type="ORF">AQJ64_17905</name>
</gene>